<dbReference type="EMBL" id="CP058350">
    <property type="protein sequence ID" value="QLF69095.1"/>
    <property type="molecule type" value="Genomic_DNA"/>
</dbReference>
<accession>A0ABX6QKM5</accession>
<organism evidence="2 3">
    <name type="scientific">Peteryoungia desertarenae</name>
    <dbReference type="NCBI Taxonomy" id="1813451"/>
    <lineage>
        <taxon>Bacteria</taxon>
        <taxon>Pseudomonadati</taxon>
        <taxon>Pseudomonadota</taxon>
        <taxon>Alphaproteobacteria</taxon>
        <taxon>Hyphomicrobiales</taxon>
        <taxon>Rhizobiaceae</taxon>
        <taxon>Peteryoungia</taxon>
    </lineage>
</organism>
<dbReference type="Proteomes" id="UP000308530">
    <property type="component" value="Chromosome"/>
</dbReference>
<keyword evidence="3" id="KW-1185">Reference proteome</keyword>
<evidence type="ECO:0000256" key="1">
    <source>
        <dbReference type="SAM" id="SignalP"/>
    </source>
</evidence>
<proteinExistence type="predicted"/>
<name>A0ABX6QKM5_9HYPH</name>
<dbReference type="RefSeq" id="WP_138285772.1">
    <property type="nucleotide sequence ID" value="NZ_CP058350.1"/>
</dbReference>
<keyword evidence="1" id="KW-0732">Signal</keyword>
<feature type="signal peptide" evidence="1">
    <location>
        <begin position="1"/>
        <end position="44"/>
    </location>
</feature>
<reference evidence="2 3" key="1">
    <citation type="submission" date="2020-06" db="EMBL/GenBank/DDBJ databases">
        <title>Genome sequence of Rhizobium sp strain ADMK78.</title>
        <authorList>
            <person name="Rahi P."/>
        </authorList>
    </citation>
    <scope>NUCLEOTIDE SEQUENCE [LARGE SCALE GENOMIC DNA]</scope>
    <source>
        <strain evidence="2 3">ADMK78</strain>
    </source>
</reference>
<feature type="chain" id="PRO_5047309559" evidence="1">
    <location>
        <begin position="45"/>
        <end position="133"/>
    </location>
</feature>
<gene>
    <name evidence="2" type="ORF">FE840_005820</name>
</gene>
<sequence>MKSLPWPLKKEDSGTEAVARRIRAAFVPAAFLMLSFSVAVPAFAAQPDIDWGQAGSAQPFKDLPGVKAQDPMVFEEGYNCQTVTVAPRLNRRETIEDVMPRIIYRCEKDGIVYQGTTPPTSGWYPGVNPRIID</sequence>
<protein>
    <submittedName>
        <fullName evidence="2">Uncharacterized protein</fullName>
    </submittedName>
</protein>
<evidence type="ECO:0000313" key="3">
    <source>
        <dbReference type="Proteomes" id="UP000308530"/>
    </source>
</evidence>
<evidence type="ECO:0000313" key="2">
    <source>
        <dbReference type="EMBL" id="QLF69095.1"/>
    </source>
</evidence>